<dbReference type="SUPFAM" id="SSF52980">
    <property type="entry name" value="Restriction endonuclease-like"/>
    <property type="match status" value="1"/>
</dbReference>
<evidence type="ECO:0000256" key="4">
    <source>
        <dbReference type="ARBA" id="ARBA00022801"/>
    </source>
</evidence>
<dbReference type="GO" id="GO:0043138">
    <property type="term" value="F:3'-5' DNA helicase activity"/>
    <property type="evidence" value="ECO:0007669"/>
    <property type="project" value="UniProtKB-EC"/>
</dbReference>
<dbReference type="GO" id="GO:0009338">
    <property type="term" value="C:exodeoxyribonuclease V complex"/>
    <property type="evidence" value="ECO:0007669"/>
    <property type="project" value="TreeGrafter"/>
</dbReference>
<dbReference type="InterPro" id="IPR038726">
    <property type="entry name" value="PDDEXK_AddAB-type"/>
</dbReference>
<reference evidence="17" key="1">
    <citation type="submission" date="2021-01" db="EMBL/GenBank/DDBJ databases">
        <title>Whole genome shotgun sequence of Planosporangium mesophilum NBRC 109066.</title>
        <authorList>
            <person name="Komaki H."/>
            <person name="Tamura T."/>
        </authorList>
    </citation>
    <scope>NUCLEOTIDE SEQUENCE</scope>
    <source>
        <strain evidence="17">NBRC 109066</strain>
    </source>
</reference>
<comment type="catalytic activity">
    <reaction evidence="13">
        <text>ATP + H2O = ADP + phosphate + H(+)</text>
        <dbReference type="Rhea" id="RHEA:13065"/>
        <dbReference type="ChEBI" id="CHEBI:15377"/>
        <dbReference type="ChEBI" id="CHEBI:15378"/>
        <dbReference type="ChEBI" id="CHEBI:30616"/>
        <dbReference type="ChEBI" id="CHEBI:43474"/>
        <dbReference type="ChEBI" id="CHEBI:456216"/>
        <dbReference type="EC" id="5.6.2.4"/>
    </reaction>
</comment>
<keyword evidence="8" id="KW-0238">DNA-binding</keyword>
<evidence type="ECO:0000256" key="10">
    <source>
        <dbReference type="ARBA" id="ARBA00023235"/>
    </source>
</evidence>
<dbReference type="PROSITE" id="PS51198">
    <property type="entry name" value="UVRD_HELICASE_ATP_BIND"/>
    <property type="match status" value="1"/>
</dbReference>
<evidence type="ECO:0000256" key="9">
    <source>
        <dbReference type="ARBA" id="ARBA00023204"/>
    </source>
</evidence>
<feature type="domain" description="UvrD-like helicase C-terminal" evidence="16">
    <location>
        <begin position="439"/>
        <end position="730"/>
    </location>
</feature>
<gene>
    <name evidence="17" type="ORF">Pme01_53050</name>
</gene>
<proteinExistence type="predicted"/>
<evidence type="ECO:0000313" key="17">
    <source>
        <dbReference type="EMBL" id="GII25708.1"/>
    </source>
</evidence>
<dbReference type="InterPro" id="IPR011335">
    <property type="entry name" value="Restrct_endonuc-II-like"/>
</dbReference>
<dbReference type="GO" id="GO:0005524">
    <property type="term" value="F:ATP binding"/>
    <property type="evidence" value="ECO:0007669"/>
    <property type="project" value="UniProtKB-UniRule"/>
</dbReference>
<evidence type="ECO:0000313" key="18">
    <source>
        <dbReference type="Proteomes" id="UP000599074"/>
    </source>
</evidence>
<accession>A0A8J3TFW5</accession>
<feature type="domain" description="UvrD-like helicase ATP-binding" evidence="15">
    <location>
        <begin position="4"/>
        <end position="430"/>
    </location>
</feature>
<evidence type="ECO:0000256" key="14">
    <source>
        <dbReference type="PROSITE-ProRule" id="PRU00560"/>
    </source>
</evidence>
<keyword evidence="3" id="KW-0227">DNA damage</keyword>
<evidence type="ECO:0000256" key="5">
    <source>
        <dbReference type="ARBA" id="ARBA00022806"/>
    </source>
</evidence>
<dbReference type="EC" id="5.6.2.4" evidence="12"/>
<keyword evidence="10" id="KW-0413">Isomerase</keyword>
<comment type="caution">
    <text evidence="17">The sequence shown here is derived from an EMBL/GenBank/DDBJ whole genome shotgun (WGS) entry which is preliminary data.</text>
</comment>
<dbReference type="GO" id="GO:0003677">
    <property type="term" value="F:DNA binding"/>
    <property type="evidence" value="ECO:0007669"/>
    <property type="project" value="UniProtKB-KW"/>
</dbReference>
<keyword evidence="6" id="KW-0269">Exonuclease</keyword>
<protein>
    <recommendedName>
        <fullName evidence="12">DNA 3'-5' helicase</fullName>
        <ecNumber evidence="12">5.6.2.4</ecNumber>
    </recommendedName>
</protein>
<keyword evidence="7 14" id="KW-0067">ATP-binding</keyword>
<comment type="catalytic activity">
    <reaction evidence="11">
        <text>Couples ATP hydrolysis with the unwinding of duplex DNA by translocating in the 3'-5' direction.</text>
        <dbReference type="EC" id="5.6.2.4"/>
    </reaction>
</comment>
<dbReference type="GO" id="GO:0005829">
    <property type="term" value="C:cytosol"/>
    <property type="evidence" value="ECO:0007669"/>
    <property type="project" value="TreeGrafter"/>
</dbReference>
<dbReference type="GO" id="GO:0004527">
    <property type="term" value="F:exonuclease activity"/>
    <property type="evidence" value="ECO:0007669"/>
    <property type="project" value="UniProtKB-KW"/>
</dbReference>
<name>A0A8J3TFW5_9ACTN</name>
<feature type="binding site" evidence="14">
    <location>
        <begin position="25"/>
        <end position="32"/>
    </location>
    <ligand>
        <name>ATP</name>
        <dbReference type="ChEBI" id="CHEBI:30616"/>
    </ligand>
</feature>
<evidence type="ECO:0000256" key="11">
    <source>
        <dbReference type="ARBA" id="ARBA00034617"/>
    </source>
</evidence>
<dbReference type="InterPro" id="IPR027417">
    <property type="entry name" value="P-loop_NTPase"/>
</dbReference>
<dbReference type="GO" id="GO:0000725">
    <property type="term" value="P:recombinational repair"/>
    <property type="evidence" value="ECO:0007669"/>
    <property type="project" value="TreeGrafter"/>
</dbReference>
<dbReference type="PROSITE" id="PS51217">
    <property type="entry name" value="UVRD_HELICASE_CTER"/>
    <property type="match status" value="1"/>
</dbReference>
<dbReference type="InterPro" id="IPR011604">
    <property type="entry name" value="PDDEXK-like_dom_sf"/>
</dbReference>
<dbReference type="Pfam" id="PF12705">
    <property type="entry name" value="PDDEXK_1"/>
    <property type="match status" value="1"/>
</dbReference>
<evidence type="ECO:0000256" key="7">
    <source>
        <dbReference type="ARBA" id="ARBA00022840"/>
    </source>
</evidence>
<dbReference type="RefSeq" id="WP_168117660.1">
    <property type="nucleotide sequence ID" value="NZ_BOON01000057.1"/>
</dbReference>
<dbReference type="InterPro" id="IPR014016">
    <property type="entry name" value="UvrD-like_ATP-bd"/>
</dbReference>
<evidence type="ECO:0000256" key="12">
    <source>
        <dbReference type="ARBA" id="ARBA00034808"/>
    </source>
</evidence>
<sequence>MTVPGDEPARQVIRERLDQTLFVEAGAGSGKTKSLVDRVVATVLHPESPVPLANIAAMTFTEKAAAELRDRLRAAFESHSAAEALDDLDTAAIGTLHSFAQRILTEHPIRAGLPPLVEVFDEVASGVAFDNRWAALRIEILDDADLSGTLLLALAGGTTLDHLRSIALAFTDNWDLLAERVVAAPIDPLPPLDVTPLIDEARRLVAQAEHCTGDDDPMLSRLDDLGAWAGRLAAAPDDPARLTVLGSAVTKGWRAGRKTNWRALDLDGLRDECRQLAADALAIRDGILDVALRRLARRIATATLQAAEARRVEGRLEFHDLLVLARDLLRHPDHGATVRESLRQQYRRLLLDEFQDTDPIQIELAVRIAGGVGASGPEWTDIPVPDGALFVVGDPKQSIYRFRRADIATYLRAQQQLGGDVVLDTNFRTCAPILDWINHVFDRLITPVQDSQPAYRPLRADRGAAPGGPGVVVLGDEAHQDDPNAGALRDREAADVVAAVRTALAERWQVHENERWRDVELRDIAVLVPSRTSLPNLEEALDAAGIAYHAEASSLVYHTREVRDLLMAARAADDPSDPLALVSALRSPLFGCGDDDLWTWYQAGGRWNILAPQPEGLPDDHAVALAVGYLKRLHNRRTWLAPSEVLAQIAADRRVFEVAATSPRTRDVWRRLRFVIDQARAWSDAEHASLREYLAWAARQGGEGSRVAEAVLPETDTDSLRITTIHAAKGLEYPVVIVSGMSGRPGGGNRGVDVIWPRDGGFHVKLGAGVQTRGFDAAKPIDEQMDHYERLRLLYVACTRARDHLVVSLHRKARTPADESRSTNAELLAEASEGAAVVPLTPAAGKAGARAKVGPIAPPPAFRTWQEQTSTVRAKAARSAAVSASYLEGTLDAPRMAATNALGEPDDPGLAKEPRDLELPPWNKGRYGTAIGRAVHGVLQSVDLATGDGLDAAVAAQILAEGVGEHADLVAALTRAALGSPVVRRAAARQHWRETYVGTVVGDRVLEGIVDLLYRDDDGLVIVDYKTDAAPAAALGTRVDYYRPQMAAYATAVEAATGEPVSRCVLLFLTPYGAHERVVGGLRDASAQVEELVRSGRAF</sequence>
<dbReference type="Gene3D" id="3.40.50.300">
    <property type="entry name" value="P-loop containing nucleotide triphosphate hydrolases"/>
    <property type="match status" value="4"/>
</dbReference>
<dbReference type="PANTHER" id="PTHR11070">
    <property type="entry name" value="UVRD / RECB / PCRA DNA HELICASE FAMILY MEMBER"/>
    <property type="match status" value="1"/>
</dbReference>
<keyword evidence="1" id="KW-0540">Nuclease</keyword>
<evidence type="ECO:0000256" key="3">
    <source>
        <dbReference type="ARBA" id="ARBA00022763"/>
    </source>
</evidence>
<keyword evidence="2 14" id="KW-0547">Nucleotide-binding</keyword>
<dbReference type="AlphaFoldDB" id="A0A8J3TFW5"/>
<dbReference type="EMBL" id="BOON01000057">
    <property type="protein sequence ID" value="GII25708.1"/>
    <property type="molecule type" value="Genomic_DNA"/>
</dbReference>
<evidence type="ECO:0000256" key="13">
    <source>
        <dbReference type="ARBA" id="ARBA00048988"/>
    </source>
</evidence>
<dbReference type="Pfam" id="PF13361">
    <property type="entry name" value="UvrD_C"/>
    <property type="match status" value="1"/>
</dbReference>
<evidence type="ECO:0000256" key="1">
    <source>
        <dbReference type="ARBA" id="ARBA00022722"/>
    </source>
</evidence>
<dbReference type="Pfam" id="PF00580">
    <property type="entry name" value="UvrD-helicase"/>
    <property type="match status" value="1"/>
</dbReference>
<dbReference type="InterPro" id="IPR000212">
    <property type="entry name" value="DNA_helicase_UvrD/REP"/>
</dbReference>
<keyword evidence="9" id="KW-0234">DNA repair</keyword>
<evidence type="ECO:0000259" key="15">
    <source>
        <dbReference type="PROSITE" id="PS51198"/>
    </source>
</evidence>
<dbReference type="Gene3D" id="3.90.320.10">
    <property type="match status" value="1"/>
</dbReference>
<dbReference type="InterPro" id="IPR014017">
    <property type="entry name" value="DNA_helicase_UvrD-like_C"/>
</dbReference>
<dbReference type="PANTHER" id="PTHR11070:SF23">
    <property type="entry name" value="RECBCD ENZYME SUBUNIT RECB"/>
    <property type="match status" value="1"/>
</dbReference>
<keyword evidence="18" id="KW-1185">Reference proteome</keyword>
<dbReference type="SUPFAM" id="SSF52540">
    <property type="entry name" value="P-loop containing nucleoside triphosphate hydrolases"/>
    <property type="match status" value="1"/>
</dbReference>
<dbReference type="Proteomes" id="UP000599074">
    <property type="component" value="Unassembled WGS sequence"/>
</dbReference>
<keyword evidence="4 14" id="KW-0378">Hydrolase</keyword>
<evidence type="ECO:0000259" key="16">
    <source>
        <dbReference type="PROSITE" id="PS51217"/>
    </source>
</evidence>
<dbReference type="Gene3D" id="1.10.486.10">
    <property type="entry name" value="PCRA, domain 4"/>
    <property type="match status" value="1"/>
</dbReference>
<organism evidence="17 18">
    <name type="scientific">Planosporangium mesophilum</name>
    <dbReference type="NCBI Taxonomy" id="689768"/>
    <lineage>
        <taxon>Bacteria</taxon>
        <taxon>Bacillati</taxon>
        <taxon>Actinomycetota</taxon>
        <taxon>Actinomycetes</taxon>
        <taxon>Micromonosporales</taxon>
        <taxon>Micromonosporaceae</taxon>
        <taxon>Planosporangium</taxon>
    </lineage>
</organism>
<evidence type="ECO:0000256" key="8">
    <source>
        <dbReference type="ARBA" id="ARBA00023125"/>
    </source>
</evidence>
<evidence type="ECO:0000256" key="6">
    <source>
        <dbReference type="ARBA" id="ARBA00022839"/>
    </source>
</evidence>
<keyword evidence="5 14" id="KW-0347">Helicase</keyword>
<evidence type="ECO:0000256" key="2">
    <source>
        <dbReference type="ARBA" id="ARBA00022741"/>
    </source>
</evidence>